<dbReference type="NCBIfam" id="TIGR02339">
    <property type="entry name" value="thermosome_arch"/>
    <property type="match status" value="1"/>
</dbReference>
<keyword evidence="4 5" id="KW-0143">Chaperone</keyword>
<dbReference type="GO" id="GO:0016887">
    <property type="term" value="F:ATP hydrolysis activity"/>
    <property type="evidence" value="ECO:0007669"/>
    <property type="project" value="InterPro"/>
</dbReference>
<sequence length="543" mass="58539">MAENGQDNAFMGEGTKRTRGKDAQRMNILIARAVAHAVKTTLGPKGMDKMIVDDLGDVTISNDGATILSEMAIEHPVGKMMVDVAKTQDKEVGDGTTSAVVLAGTFLEKAEKLIDDSIHPSVIINGYRMAAQKSKEFYTEIADPIDFSDKKLIKTVALTSMTGKAAESSEVLADIVVNAVTSVVDNVDKKMIINEDNIKLEKKTGGSLKDTQLVSGIVIDKEIVHSAMPRNIADAKIALLDLALEVREPESDAKIEINTPEQLQAFIDEEERQLKQMVTQIKNAGANVVFTQKGIDDLAQHYLAKEKIIAVRRVKKSDMDALARATGASIVTSIKELNSKDLGYAGKVLERKIAGDNMVFVEGCKNPKSVSILIRGGTEHVVDEAERALVDSIGAVASAIEMGKILVGAGSCEIEVAMKLRDYAKTVGGREQLAIEAFAEALEIIPRTLAETAGMDPIDTLVNLRSMHTKKDGKYVGVNVYKSKVEDMKNAKVLEPLKVKTQAIDSASEVAEMILRIDDIILGSSKAKMQPGMGGMGPNGMEM</sequence>
<reference evidence="7 8" key="1">
    <citation type="journal article" date="2020" name="Biotechnol. Biofuels">
        <title>New insights from the biogas microbiome by comprehensive genome-resolved metagenomics of nearly 1600 species originating from multiple anaerobic digesters.</title>
        <authorList>
            <person name="Campanaro S."/>
            <person name="Treu L."/>
            <person name="Rodriguez-R L.M."/>
            <person name="Kovalovszki A."/>
            <person name="Ziels R.M."/>
            <person name="Maus I."/>
            <person name="Zhu X."/>
            <person name="Kougias P.G."/>
            <person name="Basile A."/>
            <person name="Luo G."/>
            <person name="Schluter A."/>
            <person name="Konstantinidis K.T."/>
            <person name="Angelidaki I."/>
        </authorList>
    </citation>
    <scope>NUCLEOTIDE SEQUENCE [LARGE SCALE GENOMIC DNA]</scope>
    <source>
        <strain evidence="7">AS22ysBPME_79</strain>
    </source>
</reference>
<feature type="region of interest" description="Disordered" evidence="6">
    <location>
        <begin position="1"/>
        <end position="20"/>
    </location>
</feature>
<comment type="caution">
    <text evidence="7">The sequence shown here is derived from an EMBL/GenBank/DDBJ whole genome shotgun (WGS) entry which is preliminary data.</text>
</comment>
<keyword evidence="2 5" id="KW-0547">Nucleotide-binding</keyword>
<dbReference type="GO" id="GO:0051082">
    <property type="term" value="F:unfolded protein binding"/>
    <property type="evidence" value="ECO:0007669"/>
    <property type="project" value="InterPro"/>
</dbReference>
<evidence type="ECO:0000256" key="4">
    <source>
        <dbReference type="ARBA" id="ARBA00023186"/>
    </source>
</evidence>
<dbReference type="PROSITE" id="PS00751">
    <property type="entry name" value="TCP1_2"/>
    <property type="match status" value="1"/>
</dbReference>
<dbReference type="InterPro" id="IPR002194">
    <property type="entry name" value="Chaperonin_TCP-1_CS"/>
</dbReference>
<dbReference type="InterPro" id="IPR012714">
    <property type="entry name" value="Thermosome_arc"/>
</dbReference>
<dbReference type="InterPro" id="IPR002423">
    <property type="entry name" value="Cpn60/GroEL/TCP-1"/>
</dbReference>
<dbReference type="SUPFAM" id="SSF54849">
    <property type="entry name" value="GroEL-intermediate domain like"/>
    <property type="match status" value="1"/>
</dbReference>
<proteinExistence type="inferred from homology"/>
<dbReference type="CDD" id="cd03343">
    <property type="entry name" value="cpn60"/>
    <property type="match status" value="1"/>
</dbReference>
<gene>
    <name evidence="7" type="ORF">GX950_01470</name>
</gene>
<dbReference type="NCBIfam" id="NF041083">
    <property type="entry name" value="thermosome_beta"/>
    <property type="match status" value="1"/>
</dbReference>
<dbReference type="Pfam" id="PF00118">
    <property type="entry name" value="Cpn60_TCP1"/>
    <property type="match status" value="1"/>
</dbReference>
<dbReference type="Gene3D" id="1.10.560.10">
    <property type="entry name" value="GroEL-like equatorial domain"/>
    <property type="match status" value="1"/>
</dbReference>
<dbReference type="Gene3D" id="3.30.260.10">
    <property type="entry name" value="TCP-1-like chaperonin intermediate domain"/>
    <property type="match status" value="1"/>
</dbReference>
<dbReference type="PRINTS" id="PR00304">
    <property type="entry name" value="TCOMPLEXTCP1"/>
</dbReference>
<evidence type="ECO:0000313" key="8">
    <source>
        <dbReference type="Proteomes" id="UP000526302"/>
    </source>
</evidence>
<dbReference type="SUPFAM" id="SSF48592">
    <property type="entry name" value="GroEL equatorial domain-like"/>
    <property type="match status" value="1"/>
</dbReference>
<organism evidence="7 8">
    <name type="scientific">Candidatus Iainarchaeum sp</name>
    <dbReference type="NCBI Taxonomy" id="3101447"/>
    <lineage>
        <taxon>Archaea</taxon>
        <taxon>Candidatus Iainarchaeota</taxon>
        <taxon>Candidatus Iainarchaeia</taxon>
        <taxon>Candidatus Iainarchaeales</taxon>
        <taxon>Candidatus Iainarchaeaceae</taxon>
        <taxon>Candidatus Iainarchaeum</taxon>
    </lineage>
</organism>
<dbReference type="PANTHER" id="PTHR11353">
    <property type="entry name" value="CHAPERONIN"/>
    <property type="match status" value="1"/>
</dbReference>
<dbReference type="InterPro" id="IPR017998">
    <property type="entry name" value="Chaperone_TCP-1"/>
</dbReference>
<accession>A0A7K4BZ37</accession>
<evidence type="ECO:0000313" key="7">
    <source>
        <dbReference type="EMBL" id="NMA44465.1"/>
    </source>
</evidence>
<dbReference type="AlphaFoldDB" id="A0A7K4BZ37"/>
<dbReference type="PROSITE" id="PS00995">
    <property type="entry name" value="TCP1_3"/>
    <property type="match status" value="1"/>
</dbReference>
<evidence type="ECO:0000256" key="2">
    <source>
        <dbReference type="ARBA" id="ARBA00022741"/>
    </source>
</evidence>
<protein>
    <submittedName>
        <fullName evidence="7">Thermosome subunit</fullName>
    </submittedName>
</protein>
<evidence type="ECO:0000256" key="5">
    <source>
        <dbReference type="RuleBase" id="RU004187"/>
    </source>
</evidence>
<evidence type="ECO:0000256" key="3">
    <source>
        <dbReference type="ARBA" id="ARBA00022840"/>
    </source>
</evidence>
<dbReference type="EMBL" id="JAAZKV010000011">
    <property type="protein sequence ID" value="NMA44465.1"/>
    <property type="molecule type" value="Genomic_DNA"/>
</dbReference>
<dbReference type="Proteomes" id="UP000526302">
    <property type="component" value="Unassembled WGS sequence"/>
</dbReference>
<dbReference type="InterPro" id="IPR027409">
    <property type="entry name" value="GroEL-like_apical_dom_sf"/>
</dbReference>
<name>A0A7K4BZ37_9ARCH</name>
<evidence type="ECO:0000256" key="1">
    <source>
        <dbReference type="ARBA" id="ARBA00008020"/>
    </source>
</evidence>
<comment type="similarity">
    <text evidence="1 5">Belongs to the TCP-1 chaperonin family.</text>
</comment>
<dbReference type="InterPro" id="IPR054827">
    <property type="entry name" value="thermosome_alpha"/>
</dbReference>
<dbReference type="PROSITE" id="PS00750">
    <property type="entry name" value="TCP1_1"/>
    <property type="match status" value="1"/>
</dbReference>
<dbReference type="Gene3D" id="3.50.7.10">
    <property type="entry name" value="GroEL"/>
    <property type="match status" value="1"/>
</dbReference>
<dbReference type="SUPFAM" id="SSF52029">
    <property type="entry name" value="GroEL apical domain-like"/>
    <property type="match status" value="1"/>
</dbReference>
<dbReference type="InterPro" id="IPR027410">
    <property type="entry name" value="TCP-1-like_intermed_sf"/>
</dbReference>
<dbReference type="NCBIfam" id="NF041082">
    <property type="entry name" value="thermosome_alpha"/>
    <property type="match status" value="1"/>
</dbReference>
<keyword evidence="3 5" id="KW-0067">ATP-binding</keyword>
<dbReference type="InterPro" id="IPR027413">
    <property type="entry name" value="GROEL-like_equatorial_sf"/>
</dbReference>
<dbReference type="GO" id="GO:0005524">
    <property type="term" value="F:ATP binding"/>
    <property type="evidence" value="ECO:0007669"/>
    <property type="project" value="UniProtKB-KW"/>
</dbReference>
<evidence type="ECO:0000256" key="6">
    <source>
        <dbReference type="SAM" id="MobiDB-lite"/>
    </source>
</evidence>
<dbReference type="InterPro" id="IPR053374">
    <property type="entry name" value="TCP-1_chaperonin"/>
</dbReference>
<dbReference type="GO" id="GO:0140662">
    <property type="term" value="F:ATP-dependent protein folding chaperone"/>
    <property type="evidence" value="ECO:0007669"/>
    <property type="project" value="InterPro"/>
</dbReference>